<keyword evidence="3 7" id="KW-0863">Zinc-finger</keyword>
<dbReference type="SUPFAM" id="SSF57667">
    <property type="entry name" value="beta-beta-alpha zinc fingers"/>
    <property type="match status" value="1"/>
</dbReference>
<dbReference type="InterPro" id="IPR044653">
    <property type="entry name" value="AZF1/2/3-like"/>
</dbReference>
<accession>A0A9J5Z7E1</accession>
<dbReference type="GO" id="GO:0003700">
    <property type="term" value="F:DNA-binding transcription factor activity"/>
    <property type="evidence" value="ECO:0007669"/>
    <property type="project" value="InterPro"/>
</dbReference>
<evidence type="ECO:0000313" key="11">
    <source>
        <dbReference type="Proteomes" id="UP000824120"/>
    </source>
</evidence>
<protein>
    <recommendedName>
        <fullName evidence="9">C2H2-type domain-containing protein</fullName>
    </recommendedName>
</protein>
<name>A0A9J5Z7E1_SOLCO</name>
<dbReference type="InterPro" id="IPR036236">
    <property type="entry name" value="Znf_C2H2_sf"/>
</dbReference>
<reference evidence="10 11" key="1">
    <citation type="submission" date="2020-09" db="EMBL/GenBank/DDBJ databases">
        <title>De no assembly of potato wild relative species, Solanum commersonii.</title>
        <authorList>
            <person name="Cho K."/>
        </authorList>
    </citation>
    <scope>NUCLEOTIDE SEQUENCE [LARGE SCALE GENOMIC DNA]</scope>
    <source>
        <strain evidence="10">LZ3.2</strain>
        <tissue evidence="10">Leaf</tissue>
    </source>
</reference>
<sequence length="285" mass="31196">MEDNGGFMNFFKEKEDELKFKALNSPTGTSNPQTFQFESKGQQQLWYLENWTKGERSKRSRSMDRQPTEEEYLALCLIMLARSDNSVNQVRSLPPSVPVMKIHTPSEKIEEKMLYKCSVCGKGFGSYQALGGHKASHQKLIAGGGGGDDQSTTSTTTNATGTTSSGNGNGNGSGRTHECLICHKCFPTGQALGGHKRCHYDGDNANSSVSTSVGVTEEEDVGSTISHPDFDLNIPVLPEFCPGFGSGEDEVESPHPAKKSRLSRPPKFELFHSILIFQPSKFLCF</sequence>
<dbReference type="GO" id="GO:0000976">
    <property type="term" value="F:transcription cis-regulatory region binding"/>
    <property type="evidence" value="ECO:0007669"/>
    <property type="project" value="TreeGrafter"/>
</dbReference>
<dbReference type="Pfam" id="PF13912">
    <property type="entry name" value="zf-C2H2_6"/>
    <property type="match status" value="2"/>
</dbReference>
<dbReference type="Gene3D" id="3.30.160.60">
    <property type="entry name" value="Classic Zinc Finger"/>
    <property type="match status" value="1"/>
</dbReference>
<keyword evidence="6" id="KW-0804">Transcription</keyword>
<evidence type="ECO:0000256" key="8">
    <source>
        <dbReference type="SAM" id="MobiDB-lite"/>
    </source>
</evidence>
<evidence type="ECO:0000256" key="4">
    <source>
        <dbReference type="ARBA" id="ARBA00022833"/>
    </source>
</evidence>
<feature type="domain" description="C2H2-type" evidence="9">
    <location>
        <begin position="115"/>
        <end position="137"/>
    </location>
</feature>
<dbReference type="PROSITE" id="PS00028">
    <property type="entry name" value="ZINC_FINGER_C2H2_1"/>
    <property type="match status" value="2"/>
</dbReference>
<evidence type="ECO:0000259" key="9">
    <source>
        <dbReference type="PROSITE" id="PS50157"/>
    </source>
</evidence>
<feature type="domain" description="C2H2-type" evidence="9">
    <location>
        <begin position="177"/>
        <end position="204"/>
    </location>
</feature>
<feature type="region of interest" description="Disordered" evidence="8">
    <location>
        <begin position="141"/>
        <end position="171"/>
    </location>
</feature>
<evidence type="ECO:0000256" key="5">
    <source>
        <dbReference type="ARBA" id="ARBA00023015"/>
    </source>
</evidence>
<dbReference type="PANTHER" id="PTHR45988:SF92">
    <property type="entry name" value="C2H2 TYPE ZINC FINGER TRANSCRIPTION FACTOR FAMILY-RELATED"/>
    <property type="match status" value="1"/>
</dbReference>
<keyword evidence="1" id="KW-0479">Metal-binding</keyword>
<keyword evidence="5" id="KW-0805">Transcription regulation</keyword>
<dbReference type="PANTHER" id="PTHR45988">
    <property type="entry name" value="C2H2 TYPE ZINC FINGER TRANSCRIPTION FACTOR FAMILY-RELATED"/>
    <property type="match status" value="1"/>
</dbReference>
<dbReference type="OrthoDB" id="40579at2759"/>
<comment type="caution">
    <text evidence="10">The sequence shown here is derived from an EMBL/GenBank/DDBJ whole genome shotgun (WGS) entry which is preliminary data.</text>
</comment>
<evidence type="ECO:0000256" key="6">
    <source>
        <dbReference type="ARBA" id="ARBA00023163"/>
    </source>
</evidence>
<keyword evidence="11" id="KW-1185">Reference proteome</keyword>
<organism evidence="10 11">
    <name type="scientific">Solanum commersonii</name>
    <name type="common">Commerson's wild potato</name>
    <name type="synonym">Commerson's nightshade</name>
    <dbReference type="NCBI Taxonomy" id="4109"/>
    <lineage>
        <taxon>Eukaryota</taxon>
        <taxon>Viridiplantae</taxon>
        <taxon>Streptophyta</taxon>
        <taxon>Embryophyta</taxon>
        <taxon>Tracheophyta</taxon>
        <taxon>Spermatophyta</taxon>
        <taxon>Magnoliopsida</taxon>
        <taxon>eudicotyledons</taxon>
        <taxon>Gunneridae</taxon>
        <taxon>Pentapetalae</taxon>
        <taxon>asterids</taxon>
        <taxon>lamiids</taxon>
        <taxon>Solanales</taxon>
        <taxon>Solanaceae</taxon>
        <taxon>Solanoideae</taxon>
        <taxon>Solaneae</taxon>
        <taxon>Solanum</taxon>
    </lineage>
</organism>
<feature type="compositionally biased region" description="Low complexity" evidence="8">
    <location>
        <begin position="149"/>
        <end position="166"/>
    </location>
</feature>
<dbReference type="GO" id="GO:0005634">
    <property type="term" value="C:nucleus"/>
    <property type="evidence" value="ECO:0007669"/>
    <property type="project" value="TreeGrafter"/>
</dbReference>
<dbReference type="PROSITE" id="PS50157">
    <property type="entry name" value="ZINC_FINGER_C2H2_2"/>
    <property type="match status" value="2"/>
</dbReference>
<evidence type="ECO:0000256" key="2">
    <source>
        <dbReference type="ARBA" id="ARBA00022737"/>
    </source>
</evidence>
<dbReference type="InterPro" id="IPR013087">
    <property type="entry name" value="Znf_C2H2_type"/>
</dbReference>
<evidence type="ECO:0000256" key="3">
    <source>
        <dbReference type="ARBA" id="ARBA00022771"/>
    </source>
</evidence>
<keyword evidence="2" id="KW-0677">Repeat</keyword>
<evidence type="ECO:0000256" key="1">
    <source>
        <dbReference type="ARBA" id="ARBA00022723"/>
    </source>
</evidence>
<evidence type="ECO:0000256" key="7">
    <source>
        <dbReference type="PROSITE-ProRule" id="PRU00042"/>
    </source>
</evidence>
<gene>
    <name evidence="10" type="ORF">H5410_020082</name>
</gene>
<keyword evidence="4" id="KW-0862">Zinc</keyword>
<dbReference type="EMBL" id="JACXVP010000004">
    <property type="protein sequence ID" value="KAG5608801.1"/>
    <property type="molecule type" value="Genomic_DNA"/>
</dbReference>
<evidence type="ECO:0000313" key="10">
    <source>
        <dbReference type="EMBL" id="KAG5608801.1"/>
    </source>
</evidence>
<dbReference type="SMART" id="SM00355">
    <property type="entry name" value="ZnF_C2H2"/>
    <property type="match status" value="2"/>
</dbReference>
<proteinExistence type="predicted"/>
<dbReference type="AlphaFoldDB" id="A0A9J5Z7E1"/>
<dbReference type="Proteomes" id="UP000824120">
    <property type="component" value="Chromosome 4"/>
</dbReference>
<dbReference type="GO" id="GO:0008270">
    <property type="term" value="F:zinc ion binding"/>
    <property type="evidence" value="ECO:0007669"/>
    <property type="project" value="UniProtKB-KW"/>
</dbReference>